<evidence type="ECO:0000256" key="1">
    <source>
        <dbReference type="ARBA" id="ARBA00022737"/>
    </source>
</evidence>
<dbReference type="InterPro" id="IPR058922">
    <property type="entry name" value="WHD_DRP"/>
</dbReference>
<evidence type="ECO:0000256" key="2">
    <source>
        <dbReference type="ARBA" id="ARBA00022821"/>
    </source>
</evidence>
<organism evidence="5 7">
    <name type="scientific">Ziziphus jujuba</name>
    <name type="common">Chinese jujube</name>
    <name type="synonym">Ziziphus sativa</name>
    <dbReference type="NCBI Taxonomy" id="326968"/>
    <lineage>
        <taxon>Eukaryota</taxon>
        <taxon>Viridiplantae</taxon>
        <taxon>Streptophyta</taxon>
        <taxon>Embryophyta</taxon>
        <taxon>Tracheophyta</taxon>
        <taxon>Spermatophyta</taxon>
        <taxon>Magnoliopsida</taxon>
        <taxon>eudicotyledons</taxon>
        <taxon>Gunneridae</taxon>
        <taxon>Pentapetalae</taxon>
        <taxon>rosids</taxon>
        <taxon>fabids</taxon>
        <taxon>Rosales</taxon>
        <taxon>Rhamnaceae</taxon>
        <taxon>Paliureae</taxon>
        <taxon>Ziziphus</taxon>
    </lineage>
</organism>
<feature type="domain" description="Disease resistance protein winged helix" evidence="4">
    <location>
        <begin position="368"/>
        <end position="436"/>
    </location>
</feature>
<evidence type="ECO:0000313" key="6">
    <source>
        <dbReference type="RefSeq" id="XP_060670822.1"/>
    </source>
</evidence>
<keyword evidence="5" id="KW-1185">Reference proteome</keyword>
<dbReference type="Gene3D" id="1.10.10.10">
    <property type="entry name" value="Winged helix-like DNA-binding domain superfamily/Winged helix DNA-binding domain"/>
    <property type="match status" value="1"/>
</dbReference>
<dbReference type="PRINTS" id="PR00364">
    <property type="entry name" value="DISEASERSIST"/>
</dbReference>
<proteinExistence type="predicted"/>
<dbReference type="InterPro" id="IPR042197">
    <property type="entry name" value="Apaf_helical"/>
</dbReference>
<protein>
    <submittedName>
        <fullName evidence="6 7">Disease resistance RPP13-like protein 1</fullName>
    </submittedName>
</protein>
<dbReference type="SUPFAM" id="SSF52540">
    <property type="entry name" value="P-loop containing nucleoside triphosphate hydrolases"/>
    <property type="match status" value="1"/>
</dbReference>
<evidence type="ECO:0000259" key="4">
    <source>
        <dbReference type="Pfam" id="PF23559"/>
    </source>
</evidence>
<dbReference type="Proteomes" id="UP001652623">
    <property type="component" value="Chromosome 2"/>
</dbReference>
<dbReference type="Gene3D" id="3.40.50.300">
    <property type="entry name" value="P-loop containing nucleotide triphosphate hydrolases"/>
    <property type="match status" value="1"/>
</dbReference>
<dbReference type="InterPro" id="IPR002182">
    <property type="entry name" value="NB-ARC"/>
</dbReference>
<feature type="domain" description="NB-ARC" evidence="3">
    <location>
        <begin position="114"/>
        <end position="285"/>
    </location>
</feature>
<dbReference type="PANTHER" id="PTHR36766:SF51">
    <property type="entry name" value="DISEASE RESISTANCE RPP13-LIKE PROTEIN 1"/>
    <property type="match status" value="1"/>
</dbReference>
<dbReference type="Pfam" id="PF23559">
    <property type="entry name" value="WHD_DRP"/>
    <property type="match status" value="1"/>
</dbReference>
<evidence type="ECO:0000313" key="7">
    <source>
        <dbReference type="RefSeq" id="XP_060670824.1"/>
    </source>
</evidence>
<dbReference type="InterPro" id="IPR036388">
    <property type="entry name" value="WH-like_DNA-bd_sf"/>
</dbReference>
<evidence type="ECO:0000259" key="3">
    <source>
        <dbReference type="Pfam" id="PF00931"/>
    </source>
</evidence>
<sequence length="541" mass="62007">MPRRSNLRDLAYDVEDILDKFSTELLRPKIEKLHQASTSKAWSLIPTCCTGSSPNAFGWFMFNLDSEINEITERLLDISRRKNELGLNDIGGSVVEWKRLPSSSLPDGHVIGRDQDKKKIVELLLRDEQSLVNYHVVSIVGMPGVGKTTLSGLVFNDDAMKHFDIKVWVSVSNDFNCVRLTKAILKSVTLNSERFDEFSDFQNLLSEVLTGKKFLIVLDDVWNTNYGLWATMQTPFRAGAPGSKIIVTTRDVNVAKLMGAVECYNLECVSDDDCWKVFVQHAFLNRNTSEPSNLEFLREKIVAKCNGLPLAARTLGGFLRFKEIDQWEDVLGSKLWTQSNQSNILPLLRLSYHYLPSHLKRCFAYCSILPKAYEFKERQLILLWMAEGLIQQPEGSKQMEDLGSEYFNELYSRSFFQKSRKDETKYVMHDLMNDLAQWVAGDIGFRLEDKVDNNNGCGIFPKARYSSYISAKFDGIQRLGAFSKVKYLRTFLRLTESYDEEKYITTTFTLCTLLKLRYLRVLSLNGYMLTKLPIRVSDPNS</sequence>
<dbReference type="Pfam" id="PF00931">
    <property type="entry name" value="NB-ARC"/>
    <property type="match status" value="1"/>
</dbReference>
<evidence type="ECO:0000313" key="5">
    <source>
        <dbReference type="Proteomes" id="UP001652623"/>
    </source>
</evidence>
<dbReference type="InterPro" id="IPR027417">
    <property type="entry name" value="P-loop_NTPase"/>
</dbReference>
<name>A0ABM4A267_ZIZJJ</name>
<gene>
    <name evidence="6 7" type="primary">LOC107417708</name>
</gene>
<dbReference type="GeneID" id="107417708"/>
<keyword evidence="1" id="KW-0677">Repeat</keyword>
<accession>A0ABM4A267</accession>
<reference evidence="6 7" key="1">
    <citation type="submission" date="2025-05" db="UniProtKB">
        <authorList>
            <consortium name="RefSeq"/>
        </authorList>
    </citation>
    <scope>IDENTIFICATION</scope>
    <source>
        <tissue evidence="6 7">Seedling</tissue>
    </source>
</reference>
<keyword evidence="2" id="KW-0611">Plant defense</keyword>
<dbReference type="RefSeq" id="XP_060670822.1">
    <property type="nucleotide sequence ID" value="XM_060814839.1"/>
</dbReference>
<dbReference type="PANTHER" id="PTHR36766">
    <property type="entry name" value="PLANT BROAD-SPECTRUM MILDEW RESISTANCE PROTEIN RPW8"/>
    <property type="match status" value="1"/>
</dbReference>
<dbReference type="Gene3D" id="1.10.8.430">
    <property type="entry name" value="Helical domain of apoptotic protease-activating factors"/>
    <property type="match status" value="1"/>
</dbReference>
<dbReference type="RefSeq" id="XP_060670824.1">
    <property type="nucleotide sequence ID" value="XM_060814841.1"/>
</dbReference>